<organism evidence="10 11">
    <name type="scientific">Thiocapsa imhoffii</name>
    <dbReference type="NCBI Taxonomy" id="382777"/>
    <lineage>
        <taxon>Bacteria</taxon>
        <taxon>Pseudomonadati</taxon>
        <taxon>Pseudomonadota</taxon>
        <taxon>Gammaproteobacteria</taxon>
        <taxon>Chromatiales</taxon>
        <taxon>Chromatiaceae</taxon>
        <taxon>Thiocapsa</taxon>
    </lineage>
</organism>
<dbReference type="GO" id="GO:0005886">
    <property type="term" value="C:plasma membrane"/>
    <property type="evidence" value="ECO:0007669"/>
    <property type="project" value="UniProtKB-SubCell"/>
</dbReference>
<keyword evidence="3 8" id="KW-0349">Heme</keyword>
<keyword evidence="8" id="KW-0285">Flavoprotein</keyword>
<feature type="transmembrane region" description="Helical" evidence="8">
    <location>
        <begin position="151"/>
        <end position="170"/>
    </location>
</feature>
<dbReference type="PANTHER" id="PTHR36964">
    <property type="entry name" value="PROTEIN-METHIONINE-SULFOXIDE REDUCTASE HEME-BINDING SUBUNIT MSRQ"/>
    <property type="match status" value="1"/>
</dbReference>
<dbReference type="InterPro" id="IPR013130">
    <property type="entry name" value="Fe3_Rdtase_TM_dom"/>
</dbReference>
<name>A0A9X0WJG7_9GAMM</name>
<feature type="transmembrane region" description="Helical" evidence="8">
    <location>
        <begin position="50"/>
        <end position="68"/>
    </location>
</feature>
<comment type="caution">
    <text evidence="8">Lacks conserved residue(s) required for the propagation of feature annotation.</text>
</comment>
<keyword evidence="8" id="KW-0249">Electron transport</keyword>
<dbReference type="GO" id="GO:0020037">
    <property type="term" value="F:heme binding"/>
    <property type="evidence" value="ECO:0007669"/>
    <property type="project" value="UniProtKB-UniRule"/>
</dbReference>
<evidence type="ECO:0000259" key="9">
    <source>
        <dbReference type="Pfam" id="PF01794"/>
    </source>
</evidence>
<evidence type="ECO:0000256" key="1">
    <source>
        <dbReference type="ARBA" id="ARBA00004141"/>
    </source>
</evidence>
<evidence type="ECO:0000256" key="2">
    <source>
        <dbReference type="ARBA" id="ARBA00022448"/>
    </source>
</evidence>
<comment type="caution">
    <text evidence="10">The sequence shown here is derived from an EMBL/GenBank/DDBJ whole genome shotgun (WGS) entry which is preliminary data.</text>
</comment>
<keyword evidence="7 8" id="KW-0472">Membrane</keyword>
<protein>
    <recommendedName>
        <fullName evidence="8">Protein-methionine-sulfoxide reductase heme-binding subunit MsrQ</fullName>
    </recommendedName>
    <alternativeName>
        <fullName evidence="8">Flavocytochrome MsrQ</fullName>
    </alternativeName>
</protein>
<comment type="subunit">
    <text evidence="8">Heterodimer of a catalytic subunit (MsrP) and a heme-binding subunit (MsrQ).</text>
</comment>
<keyword evidence="6 8" id="KW-0408">Iron</keyword>
<dbReference type="GO" id="GO:0046872">
    <property type="term" value="F:metal ion binding"/>
    <property type="evidence" value="ECO:0007669"/>
    <property type="project" value="UniProtKB-KW"/>
</dbReference>
<evidence type="ECO:0000256" key="3">
    <source>
        <dbReference type="ARBA" id="ARBA00022617"/>
    </source>
</evidence>
<evidence type="ECO:0000313" key="10">
    <source>
        <dbReference type="EMBL" id="MBK1645673.1"/>
    </source>
</evidence>
<comment type="subcellular location">
    <subcellularLocation>
        <location evidence="8">Cell membrane</location>
        <topology evidence="8">Multi-pass membrane protein</topology>
    </subcellularLocation>
    <subcellularLocation>
        <location evidence="1">Membrane</location>
        <topology evidence="1">Multi-pass membrane protein</topology>
    </subcellularLocation>
</comment>
<dbReference type="GO" id="GO:0009055">
    <property type="term" value="F:electron transfer activity"/>
    <property type="evidence" value="ECO:0007669"/>
    <property type="project" value="UniProtKB-UniRule"/>
</dbReference>
<keyword evidence="11" id="KW-1185">Reference proteome</keyword>
<feature type="transmembrane region" description="Helical" evidence="8">
    <location>
        <begin position="80"/>
        <end position="98"/>
    </location>
</feature>
<keyword evidence="8" id="KW-1003">Cell membrane</keyword>
<feature type="transmembrane region" description="Helical" evidence="8">
    <location>
        <begin position="176"/>
        <end position="195"/>
    </location>
</feature>
<evidence type="ECO:0000256" key="6">
    <source>
        <dbReference type="ARBA" id="ARBA00023004"/>
    </source>
</evidence>
<accession>A0A9X0WJG7</accession>
<evidence type="ECO:0000256" key="8">
    <source>
        <dbReference type="HAMAP-Rule" id="MF_01207"/>
    </source>
</evidence>
<dbReference type="EMBL" id="NRSD01000014">
    <property type="protein sequence ID" value="MBK1645673.1"/>
    <property type="molecule type" value="Genomic_DNA"/>
</dbReference>
<keyword evidence="8" id="KW-0479">Metal-binding</keyword>
<dbReference type="Proteomes" id="UP001138802">
    <property type="component" value="Unassembled WGS sequence"/>
</dbReference>
<feature type="domain" description="Ferric oxidoreductase" evidence="9">
    <location>
        <begin position="47"/>
        <end position="161"/>
    </location>
</feature>
<keyword evidence="2 8" id="KW-0813">Transport</keyword>
<dbReference type="AlphaFoldDB" id="A0A9X0WJG7"/>
<dbReference type="HAMAP" id="MF_01207">
    <property type="entry name" value="MsrQ"/>
    <property type="match status" value="1"/>
</dbReference>
<comment type="cofactor">
    <cofactor evidence="8">
        <name>FMN</name>
        <dbReference type="ChEBI" id="CHEBI:58210"/>
    </cofactor>
    <text evidence="8">Binds 1 FMN per subunit.</text>
</comment>
<feature type="transmembrane region" description="Helical" evidence="8">
    <location>
        <begin position="118"/>
        <end position="139"/>
    </location>
</feature>
<comment type="cofactor">
    <cofactor evidence="8">
        <name>heme b</name>
        <dbReference type="ChEBI" id="CHEBI:60344"/>
    </cofactor>
    <text evidence="8">Binds 1 heme b (iron(II)-protoporphyrin IX) group per subunit.</text>
</comment>
<dbReference type="GO" id="GO:0030091">
    <property type="term" value="P:protein repair"/>
    <property type="evidence" value="ECO:0007669"/>
    <property type="project" value="UniProtKB-UniRule"/>
</dbReference>
<sequence length="209" mass="24174">MSSGQDRTRLLKPLLFALCLLPLLLLVGRGIIGSLGPNPVEVLTHETGNWALRLLLLTLAVTPVRRLTGQVLILRFRRMLGLFAFFYAALHLLIYLWLDQFWGWSEIAEDVLRRPYILVGWLAFVLMMPLAITSTQSWMRRLGRRWKQLHRIVYAIAILAVLHVLWLVKADLMEPAIYALILALLLAMRVPWAWLSMRMRRLGSVARER</sequence>
<dbReference type="RefSeq" id="WP_200388479.1">
    <property type="nucleotide sequence ID" value="NZ_NRSD01000014.1"/>
</dbReference>
<evidence type="ECO:0000256" key="4">
    <source>
        <dbReference type="ARBA" id="ARBA00022692"/>
    </source>
</evidence>
<proteinExistence type="inferred from homology"/>
<evidence type="ECO:0000256" key="5">
    <source>
        <dbReference type="ARBA" id="ARBA00022989"/>
    </source>
</evidence>
<evidence type="ECO:0000313" key="11">
    <source>
        <dbReference type="Proteomes" id="UP001138802"/>
    </source>
</evidence>
<keyword evidence="8" id="KW-0288">FMN</keyword>
<comment type="function">
    <text evidence="8">Part of the MsrPQ system that repairs oxidized periplasmic proteins containing methionine sulfoxide residues (Met-O), using respiratory chain electrons. Thus protects these proteins from oxidative-stress damage caused by reactive species of oxygen and chlorine generated by the host defense mechanisms. MsrPQ is essential for the maintenance of envelope integrity under bleach stress, rescuing a wide series of structurally unrelated periplasmic proteins from methionine oxidation. MsrQ provides electrons for reduction to the reductase catalytic subunit MsrP, using the quinone pool of the respiratory chain.</text>
</comment>
<comment type="similarity">
    <text evidence="8">Belongs to the MsrQ family.</text>
</comment>
<dbReference type="InterPro" id="IPR022837">
    <property type="entry name" value="MsrQ-like"/>
</dbReference>
<gene>
    <name evidence="8" type="primary">msrQ</name>
    <name evidence="10" type="ORF">CKO25_13650</name>
</gene>
<dbReference type="GO" id="GO:0010181">
    <property type="term" value="F:FMN binding"/>
    <property type="evidence" value="ECO:0007669"/>
    <property type="project" value="UniProtKB-UniRule"/>
</dbReference>
<reference evidence="10 11" key="1">
    <citation type="journal article" date="2020" name="Microorganisms">
        <title>Osmotic Adaptation and Compatible Solute Biosynthesis of Phototrophic Bacteria as Revealed from Genome Analyses.</title>
        <authorList>
            <person name="Imhoff J.F."/>
            <person name="Rahn T."/>
            <person name="Kunzel S."/>
            <person name="Keller A."/>
            <person name="Neulinger S.C."/>
        </authorList>
    </citation>
    <scope>NUCLEOTIDE SEQUENCE [LARGE SCALE GENOMIC DNA]</scope>
    <source>
        <strain evidence="10 11">DSM 21303</strain>
    </source>
</reference>
<dbReference type="Pfam" id="PF01794">
    <property type="entry name" value="Ferric_reduct"/>
    <property type="match status" value="1"/>
</dbReference>
<dbReference type="GO" id="GO:0016679">
    <property type="term" value="F:oxidoreductase activity, acting on diphenols and related substances as donors"/>
    <property type="evidence" value="ECO:0007669"/>
    <property type="project" value="TreeGrafter"/>
</dbReference>
<evidence type="ECO:0000256" key="7">
    <source>
        <dbReference type="ARBA" id="ARBA00023136"/>
    </source>
</evidence>
<keyword evidence="5 8" id="KW-1133">Transmembrane helix</keyword>
<keyword evidence="4 8" id="KW-0812">Transmembrane</keyword>
<dbReference type="PANTHER" id="PTHR36964:SF1">
    <property type="entry name" value="PROTEIN-METHIONINE-SULFOXIDE REDUCTASE HEME-BINDING SUBUNIT MSRQ"/>
    <property type="match status" value="1"/>
</dbReference>